<keyword evidence="2" id="KW-0378">Hydrolase</keyword>
<dbReference type="GO" id="GO:0005886">
    <property type="term" value="C:plasma membrane"/>
    <property type="evidence" value="ECO:0007669"/>
    <property type="project" value="UniProtKB-SubCell"/>
</dbReference>
<evidence type="ECO:0000259" key="3">
    <source>
        <dbReference type="Pfam" id="PF10502"/>
    </source>
</evidence>
<dbReference type="InterPro" id="IPR036286">
    <property type="entry name" value="LexA/Signal_pep-like_sf"/>
</dbReference>
<dbReference type="NCBIfam" id="TIGR02227">
    <property type="entry name" value="sigpep_I_bact"/>
    <property type="match status" value="1"/>
</dbReference>
<dbReference type="EC" id="3.4.21.89" evidence="2"/>
<dbReference type="EMBL" id="AP025739">
    <property type="protein sequence ID" value="BDI31702.1"/>
    <property type="molecule type" value="Genomic_DNA"/>
</dbReference>
<dbReference type="RefSeq" id="WP_119323250.1">
    <property type="nucleotide sequence ID" value="NZ_AP025739.1"/>
</dbReference>
<feature type="transmembrane region" description="Helical" evidence="2">
    <location>
        <begin position="151"/>
        <end position="169"/>
    </location>
</feature>
<keyword evidence="2" id="KW-0472">Membrane</keyword>
<comment type="catalytic activity">
    <reaction evidence="2">
        <text>Cleavage of hydrophobic, N-terminal signal or leader sequences from secreted and periplasmic proteins.</text>
        <dbReference type="EC" id="3.4.21.89"/>
    </reaction>
</comment>
<evidence type="ECO:0000256" key="1">
    <source>
        <dbReference type="ARBA" id="ARBA00004401"/>
    </source>
</evidence>
<dbReference type="InterPro" id="IPR000223">
    <property type="entry name" value="Pept_S26A_signal_pept_1"/>
</dbReference>
<dbReference type="GO" id="GO:0006465">
    <property type="term" value="P:signal peptide processing"/>
    <property type="evidence" value="ECO:0007669"/>
    <property type="project" value="InterPro"/>
</dbReference>
<keyword evidence="2" id="KW-0645">Protease</keyword>
<dbReference type="Pfam" id="PF10502">
    <property type="entry name" value="Peptidase_S26"/>
    <property type="match status" value="1"/>
</dbReference>
<dbReference type="CDD" id="cd06462">
    <property type="entry name" value="Peptidase_S24_S26"/>
    <property type="match status" value="1"/>
</dbReference>
<keyword evidence="2" id="KW-0812">Transmembrane</keyword>
<reference evidence="4 5" key="1">
    <citation type="journal article" date="2019" name="Int. J. Syst. Evol. Microbiol.">
        <title>Capsulimonas corticalis gen. nov., sp. nov., an aerobic capsulated bacterium, of a novel bacterial order, Capsulimonadales ord. nov., of the class Armatimonadia of the phylum Armatimonadetes.</title>
        <authorList>
            <person name="Li J."/>
            <person name="Kudo C."/>
            <person name="Tonouchi A."/>
        </authorList>
    </citation>
    <scope>NUCLEOTIDE SEQUENCE [LARGE SCALE GENOMIC DNA]</scope>
    <source>
        <strain evidence="4 5">AX-7</strain>
    </source>
</reference>
<comment type="caution">
    <text evidence="2">Lacks conserved residue(s) required for the propagation of feature annotation.</text>
</comment>
<evidence type="ECO:0000313" key="4">
    <source>
        <dbReference type="EMBL" id="BDI31702.1"/>
    </source>
</evidence>
<accession>A0A402D165</accession>
<comment type="subcellular location">
    <subcellularLocation>
        <location evidence="1">Cell membrane</location>
        <topology evidence="1">Single-pass type II membrane protein</topology>
    </subcellularLocation>
    <subcellularLocation>
        <location evidence="2">Membrane</location>
        <topology evidence="2">Single-pass type II membrane protein</topology>
    </subcellularLocation>
</comment>
<gene>
    <name evidence="4" type="ORF">CCAX7_37530</name>
</gene>
<keyword evidence="2" id="KW-1133">Transmembrane helix</keyword>
<evidence type="ECO:0000256" key="2">
    <source>
        <dbReference type="RuleBase" id="RU362042"/>
    </source>
</evidence>
<feature type="transmembrane region" description="Helical" evidence="2">
    <location>
        <begin position="190"/>
        <end position="213"/>
    </location>
</feature>
<evidence type="ECO:0000313" key="5">
    <source>
        <dbReference type="Proteomes" id="UP000287394"/>
    </source>
</evidence>
<comment type="similarity">
    <text evidence="2">Belongs to the peptidase S26 family.</text>
</comment>
<feature type="domain" description="Peptidase S26" evidence="3">
    <location>
        <begin position="199"/>
        <end position="313"/>
    </location>
</feature>
<keyword evidence="5" id="KW-1185">Reference proteome</keyword>
<dbReference type="GO" id="GO:0009003">
    <property type="term" value="F:signal peptidase activity"/>
    <property type="evidence" value="ECO:0007669"/>
    <property type="project" value="UniProtKB-EC"/>
</dbReference>
<dbReference type="InterPro" id="IPR019533">
    <property type="entry name" value="Peptidase_S26"/>
</dbReference>
<protein>
    <recommendedName>
        <fullName evidence="2">Signal peptidase I</fullName>
        <ecNumber evidence="2">3.4.21.89</ecNumber>
    </recommendedName>
</protein>
<dbReference type="KEGG" id="ccot:CCAX7_37530"/>
<name>A0A402D165_9BACT</name>
<sequence length="363" mass="39939">MKCAQCGYYNLPGAAVCGRCKSSLTADSGAPVAPPPKPVTPAADYYPPRARDRSLTDNVRLHVRPPEALATRVRSLPRPSMHLLRAAGGSSRLSIQPTLSQSDMLLICFAPLPGCVQWIQKRRRAAIAFFGAFFTLCLGAIATIHSDASTVFIWLIALVVLASIVDACWRAAIVNSTASPEFQRLRAGMLAFQSFCALGLSITSVFIFLAQYFPIYEMRTDLAAPTLLNGDGIIVQSWSDPLHNARRGDVIMVIMDNYYPVTERLIGLPGDRVEYANGGLWVNGRPLRTPELPIAFQPASNPFAVAVPKGEFFIWRAMARPYTEERGGDPMQTTQSYLLVSPEDVRGKVIAVYTPPARRRWLR</sequence>
<dbReference type="OrthoDB" id="9802919at2"/>
<feature type="transmembrane region" description="Helical" evidence="2">
    <location>
        <begin position="126"/>
        <end position="145"/>
    </location>
</feature>
<dbReference type="Gene3D" id="2.10.109.10">
    <property type="entry name" value="Umud Fragment, subunit A"/>
    <property type="match status" value="1"/>
</dbReference>
<proteinExistence type="inferred from homology"/>
<organism evidence="4 5">
    <name type="scientific">Capsulimonas corticalis</name>
    <dbReference type="NCBI Taxonomy" id="2219043"/>
    <lineage>
        <taxon>Bacteria</taxon>
        <taxon>Bacillati</taxon>
        <taxon>Armatimonadota</taxon>
        <taxon>Armatimonadia</taxon>
        <taxon>Capsulimonadales</taxon>
        <taxon>Capsulimonadaceae</taxon>
        <taxon>Capsulimonas</taxon>
    </lineage>
</organism>
<dbReference type="GO" id="GO:0004252">
    <property type="term" value="F:serine-type endopeptidase activity"/>
    <property type="evidence" value="ECO:0007669"/>
    <property type="project" value="InterPro"/>
</dbReference>
<dbReference type="AlphaFoldDB" id="A0A402D165"/>
<dbReference type="Proteomes" id="UP000287394">
    <property type="component" value="Chromosome"/>
</dbReference>
<dbReference type="SUPFAM" id="SSF51306">
    <property type="entry name" value="LexA/Signal peptidase"/>
    <property type="match status" value="1"/>
</dbReference>